<sequence length="822" mass="89667">MKNKQRNIFFSVLILLTLINLNLKINHVSAAMSKSDAIASVPNGLDITQYFEHGTSSNAKFKTNSATTVSGNNQIMDLASGANSVGAYWSKESAKNYLKVDEDQTISAWLYFGDGSGSDQLTNGEGMAFVLQNDTNGINALGAGFEGLGVYGTDYGTMQRDTIDVGELIKTYTYPKTYTAQSIASTAIQNSLALEFDTELDNTSKEDILSKQIGSKYTSNLGFTTNKDYSLNNFDTTSTNLVIPSDYPDKDEARFGMGGGYGHIAVTYPGMSDSYQKLSTGFSTFGSAFSMIHTKASQSANLVDDIDSSNRAIYWHHLTIHWEPNDDGTATLSYSFNDINPNDNTANYNYGSSNNFVRVDNSVKVDYKKLFGDTDKILWGFTGSNSTSDDVADKMVAFESIPAMLYIETASNIVDHTLNDRTIDKDSSTASKTIGAGDDLSINYDLDYDSGRDSWKKVNPVLNLPSNFTVKSDDNNNIGTITYKDNNGKTVKTENISANDLNGTKITIPTLDSAGTGLLGDADSGLPTHVTFTINGTSVNNTDKDVTVKPVASIFTGQNEISEASTPEFIIRYKKTHKLQLTPESKTIDLLFQGDGGLTLSTILKYDNGDDFLTSPEGSIFYTITVNGKKYTAAKTSDGSASLSNDFDIKNDLINNDSEFWNIFKLNSTQKITITATDQDGITSNTATFTVNVIPNKSLEVSADSLSFGTIQALGNSDTLKRQNNLNLHVKSNNTVWHLFAKASILQNSDDDSFNGFIYYNSTKNDLNSGYINIANHNDTSDYNDTISDDWSNNEGILLYNDGVNQTGTYSGEITWLAQDTI</sequence>
<organism evidence="1 2">
    <name type="scientific">Companilactobacillus suantsaicola</name>
    <dbReference type="NCBI Taxonomy" id="2487723"/>
    <lineage>
        <taxon>Bacteria</taxon>
        <taxon>Bacillati</taxon>
        <taxon>Bacillota</taxon>
        <taxon>Bacilli</taxon>
        <taxon>Lactobacillales</taxon>
        <taxon>Lactobacillaceae</taxon>
        <taxon>Companilactobacillus</taxon>
    </lineage>
</organism>
<accession>A0A4Z0JL83</accession>
<dbReference type="EMBL" id="RKLY01000010">
    <property type="protein sequence ID" value="TGD23691.1"/>
    <property type="molecule type" value="Genomic_DNA"/>
</dbReference>
<dbReference type="AlphaFoldDB" id="A0A4Z0JL83"/>
<reference evidence="1 2" key="1">
    <citation type="submission" date="2018-10" db="EMBL/GenBank/DDBJ databases">
        <title>Lactobacillus sp. R7 and Lactobacillus sp. R19 isolated from fermented mustard green product of Taiwan.</title>
        <authorList>
            <person name="Lin S.-T."/>
        </authorList>
    </citation>
    <scope>NUCLEOTIDE SEQUENCE [LARGE SCALE GENOMIC DNA]</scope>
    <source>
        <strain evidence="1 2">BCRC 81127</strain>
    </source>
</reference>
<proteinExistence type="predicted"/>
<comment type="caution">
    <text evidence="1">The sequence shown here is derived from an EMBL/GenBank/DDBJ whole genome shotgun (WGS) entry which is preliminary data.</text>
</comment>
<evidence type="ECO:0000313" key="2">
    <source>
        <dbReference type="Proteomes" id="UP000298021"/>
    </source>
</evidence>
<keyword evidence="2" id="KW-1185">Reference proteome</keyword>
<dbReference type="Proteomes" id="UP000298021">
    <property type="component" value="Unassembled WGS sequence"/>
</dbReference>
<gene>
    <name evidence="1" type="ORF">EGT49_05370</name>
</gene>
<evidence type="ECO:0000313" key="1">
    <source>
        <dbReference type="EMBL" id="TGD23691.1"/>
    </source>
</evidence>
<protein>
    <submittedName>
        <fullName evidence="1">Uncharacterized protein</fullName>
    </submittedName>
</protein>
<name>A0A4Z0JL83_9LACO</name>